<protein>
    <submittedName>
        <fullName evidence="2">Uncharacterized protein</fullName>
    </submittedName>
</protein>
<evidence type="ECO:0000313" key="3">
    <source>
        <dbReference type="Proteomes" id="UP000282184"/>
    </source>
</evidence>
<evidence type="ECO:0000256" key="1">
    <source>
        <dbReference type="SAM" id="Phobius"/>
    </source>
</evidence>
<keyword evidence="1" id="KW-0472">Membrane</keyword>
<reference evidence="2 3" key="1">
    <citation type="submission" date="2018-12" db="EMBL/GenBank/DDBJ databases">
        <title>Hymenobacter gummosus sp. nov., isolated from a spring.</title>
        <authorList>
            <person name="Nie L."/>
        </authorList>
    </citation>
    <scope>NUCLEOTIDE SEQUENCE [LARGE SCALE GENOMIC DNA]</scope>
    <source>
        <strain evidence="2 3">KCTC 52166</strain>
    </source>
</reference>
<dbReference type="RefSeq" id="WP_126693738.1">
    <property type="nucleotide sequence ID" value="NZ_RXOF01000007.1"/>
</dbReference>
<keyword evidence="1" id="KW-1133">Transmembrane helix</keyword>
<proteinExistence type="predicted"/>
<dbReference type="EMBL" id="RXOF01000007">
    <property type="protein sequence ID" value="RTQ49207.1"/>
    <property type="molecule type" value="Genomic_DNA"/>
</dbReference>
<gene>
    <name evidence="2" type="ORF">EJV47_13760</name>
</gene>
<organism evidence="2 3">
    <name type="scientific">Hymenobacter gummosus</name>
    <dbReference type="NCBI Taxonomy" id="1776032"/>
    <lineage>
        <taxon>Bacteria</taxon>
        <taxon>Pseudomonadati</taxon>
        <taxon>Bacteroidota</taxon>
        <taxon>Cytophagia</taxon>
        <taxon>Cytophagales</taxon>
        <taxon>Hymenobacteraceae</taxon>
        <taxon>Hymenobacter</taxon>
    </lineage>
</organism>
<name>A0A3S0HMS8_9BACT</name>
<evidence type="ECO:0000313" key="2">
    <source>
        <dbReference type="EMBL" id="RTQ49207.1"/>
    </source>
</evidence>
<keyword evidence="3" id="KW-1185">Reference proteome</keyword>
<dbReference type="OrthoDB" id="9944029at2"/>
<comment type="caution">
    <text evidence="2">The sequence shown here is derived from an EMBL/GenBank/DDBJ whole genome shotgun (WGS) entry which is preliminary data.</text>
</comment>
<dbReference type="Proteomes" id="UP000282184">
    <property type="component" value="Unassembled WGS sequence"/>
</dbReference>
<accession>A0A3S0HMS8</accession>
<dbReference type="AlphaFoldDB" id="A0A3S0HMS8"/>
<sequence length="91" mass="9492">MKPTDEPTSGLQGLDFAVAIFATMFLATGAVMDALRSVVLGAASLATTGLGLWLLLRWLKSGRPQAVRFAGAVLIVALTLGVRLLLGKVLL</sequence>
<feature type="transmembrane region" description="Helical" evidence="1">
    <location>
        <begin position="12"/>
        <end position="32"/>
    </location>
</feature>
<feature type="transmembrane region" description="Helical" evidence="1">
    <location>
        <begin position="66"/>
        <end position="86"/>
    </location>
</feature>
<feature type="transmembrane region" description="Helical" evidence="1">
    <location>
        <begin position="38"/>
        <end position="59"/>
    </location>
</feature>
<keyword evidence="1" id="KW-0812">Transmembrane</keyword>